<dbReference type="AlphaFoldDB" id="K0SZ54"/>
<dbReference type="Proteomes" id="UP000266841">
    <property type="component" value="Unassembled WGS sequence"/>
</dbReference>
<evidence type="ECO:0000313" key="2">
    <source>
        <dbReference type="EMBL" id="EJK70264.1"/>
    </source>
</evidence>
<reference evidence="2 3" key="1">
    <citation type="journal article" date="2012" name="Genome Biol.">
        <title>Genome and low-iron response of an oceanic diatom adapted to chronic iron limitation.</title>
        <authorList>
            <person name="Lommer M."/>
            <person name="Specht M."/>
            <person name="Roy A.S."/>
            <person name="Kraemer L."/>
            <person name="Andreson R."/>
            <person name="Gutowska M.A."/>
            <person name="Wolf J."/>
            <person name="Bergner S.V."/>
            <person name="Schilhabel M.B."/>
            <person name="Klostermeier U.C."/>
            <person name="Beiko R.G."/>
            <person name="Rosenstiel P."/>
            <person name="Hippler M."/>
            <person name="Laroche J."/>
        </authorList>
    </citation>
    <scope>NUCLEOTIDE SEQUENCE [LARGE SCALE GENOMIC DNA]</scope>
    <source>
        <strain evidence="2 3">CCMP1005</strain>
    </source>
</reference>
<keyword evidence="3" id="KW-1185">Reference proteome</keyword>
<feature type="compositionally biased region" description="Basic residues" evidence="1">
    <location>
        <begin position="487"/>
        <end position="502"/>
    </location>
</feature>
<comment type="caution">
    <text evidence="2">The sequence shown here is derived from an EMBL/GenBank/DDBJ whole genome shotgun (WGS) entry which is preliminary data.</text>
</comment>
<feature type="compositionally biased region" description="Acidic residues" evidence="1">
    <location>
        <begin position="370"/>
        <end position="390"/>
    </location>
</feature>
<feature type="compositionally biased region" description="Basic and acidic residues" evidence="1">
    <location>
        <begin position="23"/>
        <end position="34"/>
    </location>
</feature>
<proteinExistence type="predicted"/>
<organism evidence="2 3">
    <name type="scientific">Thalassiosira oceanica</name>
    <name type="common">Marine diatom</name>
    <dbReference type="NCBI Taxonomy" id="159749"/>
    <lineage>
        <taxon>Eukaryota</taxon>
        <taxon>Sar</taxon>
        <taxon>Stramenopiles</taxon>
        <taxon>Ochrophyta</taxon>
        <taxon>Bacillariophyta</taxon>
        <taxon>Coscinodiscophyceae</taxon>
        <taxon>Thalassiosirophycidae</taxon>
        <taxon>Thalassiosirales</taxon>
        <taxon>Thalassiosiraceae</taxon>
        <taxon>Thalassiosira</taxon>
    </lineage>
</organism>
<feature type="region of interest" description="Disordered" evidence="1">
    <location>
        <begin position="368"/>
        <end position="390"/>
    </location>
</feature>
<feature type="region of interest" description="Disordered" evidence="1">
    <location>
        <begin position="1"/>
        <end position="34"/>
    </location>
</feature>
<sequence length="502" mass="56537">MAGRRNRKRSSESGASGGGSMMTRREIDRLTPEELQSKYMELQSAFDYANGRQSTKVRSRKKGRFTMRKQKLTPIDSSNRPVFAEKIGHALYRNPMAESRHLNFESRFAGELNGKLNCPSGVDPASYFRDNVENFINKIRTETVSNRNTSLREVWFALVRSKNPKTEPLSPEELKDVYKWVRKLWNTFQKFFDGDSDEAATKDDYDSVSGFILMFFPSYYPGGSKGLKANMAENPGKPLLNYVPPSVIAHLITHITSNYGVWKQQLELLSLGVTAKMIAEGDYTANKKKLAAMDEDDRRKYELDTPRFMTSGYRPAGSSAMSKEGRKKYREYAGKVKKSLSGGARIEGLKESMDAYTRKANQYKTHYCEDASDDDGAPPADDEDSLGDDDWVDDCESNFLTQTNKRSFSTSSGFCTIADDFFGAGAPKSNVEELEHEQQSDDDSRSGDESDDDSRSGDESGDTDEEEEKKNKEDLTDTSDDEGAPIKKVKKKSIKKKKKAPR</sequence>
<accession>K0SZ54</accession>
<dbReference type="EMBL" id="AGNL01008808">
    <property type="protein sequence ID" value="EJK70264.1"/>
    <property type="molecule type" value="Genomic_DNA"/>
</dbReference>
<feature type="compositionally biased region" description="Basic and acidic residues" evidence="1">
    <location>
        <begin position="430"/>
        <end position="458"/>
    </location>
</feature>
<gene>
    <name evidence="2" type="ORF">THAOC_08389</name>
</gene>
<evidence type="ECO:0000313" key="3">
    <source>
        <dbReference type="Proteomes" id="UP000266841"/>
    </source>
</evidence>
<name>K0SZ54_THAOC</name>
<protein>
    <submittedName>
        <fullName evidence="2">Uncharacterized protein</fullName>
    </submittedName>
</protein>
<feature type="region of interest" description="Disordered" evidence="1">
    <location>
        <begin position="426"/>
        <end position="502"/>
    </location>
</feature>
<evidence type="ECO:0000256" key="1">
    <source>
        <dbReference type="SAM" id="MobiDB-lite"/>
    </source>
</evidence>
<feature type="non-terminal residue" evidence="2">
    <location>
        <position position="502"/>
    </location>
</feature>